<dbReference type="GO" id="GO:0003677">
    <property type="term" value="F:DNA binding"/>
    <property type="evidence" value="ECO:0007669"/>
    <property type="project" value="UniProtKB-KW"/>
</dbReference>
<gene>
    <name evidence="5" type="ORF">BN77_p10124</name>
</gene>
<dbReference type="InterPro" id="IPR036388">
    <property type="entry name" value="WH-like_DNA-bd_sf"/>
</dbReference>
<keyword evidence="2" id="KW-0238">DNA-binding</keyword>
<sequence>MTINRTSNRLLNSLSDEDYSLIKDRLEEIDLPKGLHLAKVGEPFSFAYFPSTGIASVVAVSPTGRRAEAGMAGREGFAPIAGLIHPGRGPFDIAVQVAGTGLRLPLSTLRDAMDRSRELTDLLLRYVLAFHFQVAYTALSNASHTVDVRLARWILMSQDRMESHELALTHDFISLMLAVRRPSVTMALHTLEGERLIRAERANVIVRDRTALETFAGDAYGVPEREYHRLIDVEREKPKAMLTTVGASA</sequence>
<organism evidence="5 6">
    <name type="scientific">Rhizobium mesoamericanum STM3625</name>
    <dbReference type="NCBI Taxonomy" id="1211777"/>
    <lineage>
        <taxon>Bacteria</taxon>
        <taxon>Pseudomonadati</taxon>
        <taxon>Pseudomonadota</taxon>
        <taxon>Alphaproteobacteria</taxon>
        <taxon>Hyphomicrobiales</taxon>
        <taxon>Rhizobiaceae</taxon>
        <taxon>Rhizobium/Agrobacterium group</taxon>
        <taxon>Rhizobium</taxon>
    </lineage>
</organism>
<dbReference type="Proteomes" id="UP000009319">
    <property type="component" value="Unassembled WGS sequence"/>
</dbReference>
<dbReference type="EMBL" id="CANI01000035">
    <property type="protein sequence ID" value="CCM78165.1"/>
    <property type="molecule type" value="Genomic_DNA"/>
</dbReference>
<keyword evidence="6" id="KW-1185">Reference proteome</keyword>
<dbReference type="STRING" id="1211777.BN77_p10124"/>
<evidence type="ECO:0000256" key="1">
    <source>
        <dbReference type="ARBA" id="ARBA00023015"/>
    </source>
</evidence>
<name>K0Q1P2_9HYPH</name>
<dbReference type="RefSeq" id="WP_007535691.1">
    <property type="nucleotide sequence ID" value="NZ_HF536773.1"/>
</dbReference>
<dbReference type="GO" id="GO:0006355">
    <property type="term" value="P:regulation of DNA-templated transcription"/>
    <property type="evidence" value="ECO:0007669"/>
    <property type="project" value="InterPro"/>
</dbReference>
<dbReference type="CDD" id="cd00038">
    <property type="entry name" value="CAP_ED"/>
    <property type="match status" value="1"/>
</dbReference>
<dbReference type="Gene3D" id="2.60.120.10">
    <property type="entry name" value="Jelly Rolls"/>
    <property type="match status" value="1"/>
</dbReference>
<proteinExistence type="predicted"/>
<keyword evidence="3" id="KW-0804">Transcription</keyword>
<accession>K0Q1P2</accession>
<feature type="domain" description="Cyclic nucleotide-binding" evidence="4">
    <location>
        <begin position="10"/>
        <end position="88"/>
    </location>
</feature>
<reference evidence="5 6" key="1">
    <citation type="journal article" date="2013" name="Genome Announc.">
        <title>Draft Genome Sequence of Rhizobium mesoamericanum STM3625, a Nitrogen-Fixing Symbiont of Mimosa pudica Isolated in French Guiana (South America).</title>
        <authorList>
            <person name="Moulin L."/>
            <person name="Mornico D."/>
            <person name="Melkonian R."/>
            <person name="Klonowska A."/>
        </authorList>
    </citation>
    <scope>NUCLEOTIDE SEQUENCE [LARGE SCALE GENOMIC DNA]</scope>
    <source>
        <strain evidence="5 6">STM3625</strain>
    </source>
</reference>
<evidence type="ECO:0000256" key="3">
    <source>
        <dbReference type="ARBA" id="ARBA00023163"/>
    </source>
</evidence>
<dbReference type="HOGENOM" id="CLU_077340_0_0_5"/>
<dbReference type="SUPFAM" id="SSF51206">
    <property type="entry name" value="cAMP-binding domain-like"/>
    <property type="match status" value="1"/>
</dbReference>
<dbReference type="Pfam" id="PF13545">
    <property type="entry name" value="HTH_Crp_2"/>
    <property type="match status" value="1"/>
</dbReference>
<dbReference type="PROSITE" id="PS50042">
    <property type="entry name" value="CNMP_BINDING_3"/>
    <property type="match status" value="1"/>
</dbReference>
<keyword evidence="1" id="KW-0805">Transcription regulation</keyword>
<dbReference type="AlphaFoldDB" id="K0Q1P2"/>
<evidence type="ECO:0000256" key="2">
    <source>
        <dbReference type="ARBA" id="ARBA00023125"/>
    </source>
</evidence>
<dbReference type="InterPro" id="IPR000595">
    <property type="entry name" value="cNMP-bd_dom"/>
</dbReference>
<protein>
    <recommendedName>
        <fullName evidence="4">Cyclic nucleotide-binding domain-containing protein</fullName>
    </recommendedName>
</protein>
<dbReference type="InterPro" id="IPR012318">
    <property type="entry name" value="HTH_CRP"/>
</dbReference>
<comment type="caution">
    <text evidence="5">The sequence shown here is derived from an EMBL/GenBank/DDBJ whole genome shotgun (WGS) entry which is preliminary data.</text>
</comment>
<dbReference type="SMART" id="SM00100">
    <property type="entry name" value="cNMP"/>
    <property type="match status" value="1"/>
</dbReference>
<dbReference type="InterPro" id="IPR018490">
    <property type="entry name" value="cNMP-bd_dom_sf"/>
</dbReference>
<evidence type="ECO:0000313" key="6">
    <source>
        <dbReference type="Proteomes" id="UP000009319"/>
    </source>
</evidence>
<dbReference type="InterPro" id="IPR014710">
    <property type="entry name" value="RmlC-like_jellyroll"/>
</dbReference>
<evidence type="ECO:0000313" key="5">
    <source>
        <dbReference type="EMBL" id="CCM78165.1"/>
    </source>
</evidence>
<dbReference type="InterPro" id="IPR036390">
    <property type="entry name" value="WH_DNA-bd_sf"/>
</dbReference>
<dbReference type="SUPFAM" id="SSF46785">
    <property type="entry name" value="Winged helix' DNA-binding domain"/>
    <property type="match status" value="1"/>
</dbReference>
<evidence type="ECO:0000259" key="4">
    <source>
        <dbReference type="PROSITE" id="PS50042"/>
    </source>
</evidence>
<dbReference type="Gene3D" id="1.10.10.10">
    <property type="entry name" value="Winged helix-like DNA-binding domain superfamily/Winged helix DNA-binding domain"/>
    <property type="match status" value="1"/>
</dbReference>
<dbReference type="eggNOG" id="COG0664">
    <property type="taxonomic scope" value="Bacteria"/>
</dbReference>